<proteinExistence type="predicted"/>
<name>A0A026VV68_OOCBI</name>
<dbReference type="EMBL" id="KK107847">
    <property type="protein sequence ID" value="EZA47436.1"/>
    <property type="molecule type" value="Genomic_DNA"/>
</dbReference>
<accession>A0A026VV68</accession>
<organism evidence="1 2">
    <name type="scientific">Ooceraea biroi</name>
    <name type="common">Clonal raider ant</name>
    <name type="synonym">Cerapachys biroi</name>
    <dbReference type="NCBI Taxonomy" id="2015173"/>
    <lineage>
        <taxon>Eukaryota</taxon>
        <taxon>Metazoa</taxon>
        <taxon>Ecdysozoa</taxon>
        <taxon>Arthropoda</taxon>
        <taxon>Hexapoda</taxon>
        <taxon>Insecta</taxon>
        <taxon>Pterygota</taxon>
        <taxon>Neoptera</taxon>
        <taxon>Endopterygota</taxon>
        <taxon>Hymenoptera</taxon>
        <taxon>Apocrita</taxon>
        <taxon>Aculeata</taxon>
        <taxon>Formicoidea</taxon>
        <taxon>Formicidae</taxon>
        <taxon>Dorylinae</taxon>
        <taxon>Ooceraea</taxon>
    </lineage>
</organism>
<gene>
    <name evidence="1" type="ORF">X777_15563</name>
</gene>
<protein>
    <submittedName>
        <fullName evidence="1">Uncharacterized protein</fullName>
    </submittedName>
</protein>
<dbReference type="AlphaFoldDB" id="A0A026VV68"/>
<keyword evidence="2" id="KW-1185">Reference proteome</keyword>
<reference evidence="1 2" key="1">
    <citation type="journal article" date="2014" name="Curr. Biol.">
        <title>The genome of the clonal raider ant Cerapachys biroi.</title>
        <authorList>
            <person name="Oxley P.R."/>
            <person name="Ji L."/>
            <person name="Fetter-Pruneda I."/>
            <person name="McKenzie S.K."/>
            <person name="Li C."/>
            <person name="Hu H."/>
            <person name="Zhang G."/>
            <person name="Kronauer D.J."/>
        </authorList>
    </citation>
    <scope>NUCLEOTIDE SEQUENCE [LARGE SCALE GENOMIC DNA]</scope>
</reference>
<sequence>MHFLHTLLIHPQSFLDRMHAWSCYIGSCTSYRSTTRVIVHPVIVIHTAVMHNMPHTIVILRKRTVRIASEKDCITT</sequence>
<evidence type="ECO:0000313" key="2">
    <source>
        <dbReference type="Proteomes" id="UP000053097"/>
    </source>
</evidence>
<evidence type="ECO:0000313" key="1">
    <source>
        <dbReference type="EMBL" id="EZA47436.1"/>
    </source>
</evidence>
<dbReference type="Proteomes" id="UP000053097">
    <property type="component" value="Unassembled WGS sequence"/>
</dbReference>